<comment type="caution">
    <text evidence="5">The sequence shown here is derived from an EMBL/GenBank/DDBJ whole genome shotgun (WGS) entry which is preliminary data.</text>
</comment>
<feature type="domain" description="HTH tetR-type" evidence="4">
    <location>
        <begin position="26"/>
        <end position="86"/>
    </location>
</feature>
<gene>
    <name evidence="5" type="ORF">DES32_0288</name>
</gene>
<dbReference type="RefSeq" id="WP_165204128.1">
    <property type="nucleotide sequence ID" value="NZ_CP025086.1"/>
</dbReference>
<dbReference type="EMBL" id="QUMO01000001">
    <property type="protein sequence ID" value="REF89074.1"/>
    <property type="molecule type" value="Genomic_DNA"/>
</dbReference>
<dbReference type="InterPro" id="IPR009057">
    <property type="entry name" value="Homeodomain-like_sf"/>
</dbReference>
<dbReference type="Proteomes" id="UP000256900">
    <property type="component" value="Unassembled WGS sequence"/>
</dbReference>
<dbReference type="Pfam" id="PF00440">
    <property type="entry name" value="TetR_N"/>
    <property type="match status" value="1"/>
</dbReference>
<evidence type="ECO:0000259" key="4">
    <source>
        <dbReference type="PROSITE" id="PS50977"/>
    </source>
</evidence>
<dbReference type="SUPFAM" id="SSF46689">
    <property type="entry name" value="Homeodomain-like"/>
    <property type="match status" value="1"/>
</dbReference>
<evidence type="ECO:0000313" key="5">
    <source>
        <dbReference type="EMBL" id="REF89074.1"/>
    </source>
</evidence>
<dbReference type="PANTHER" id="PTHR30055">
    <property type="entry name" value="HTH-TYPE TRANSCRIPTIONAL REGULATOR RUTR"/>
    <property type="match status" value="1"/>
</dbReference>
<dbReference type="PROSITE" id="PS50977">
    <property type="entry name" value="HTH_TETR_2"/>
    <property type="match status" value="1"/>
</dbReference>
<dbReference type="InterPro" id="IPR050109">
    <property type="entry name" value="HTH-type_TetR-like_transc_reg"/>
</dbReference>
<feature type="region of interest" description="Disordered" evidence="3">
    <location>
        <begin position="1"/>
        <end position="25"/>
    </location>
</feature>
<accession>A0A3D9Z1M0</accession>
<dbReference type="InterPro" id="IPR001647">
    <property type="entry name" value="HTH_TetR"/>
</dbReference>
<evidence type="ECO:0000256" key="3">
    <source>
        <dbReference type="SAM" id="MobiDB-lite"/>
    </source>
</evidence>
<evidence type="ECO:0000313" key="6">
    <source>
        <dbReference type="Proteomes" id="UP000256900"/>
    </source>
</evidence>
<feature type="compositionally biased region" description="Polar residues" evidence="3">
    <location>
        <begin position="1"/>
        <end position="14"/>
    </location>
</feature>
<dbReference type="GO" id="GO:0003700">
    <property type="term" value="F:DNA-binding transcription factor activity"/>
    <property type="evidence" value="ECO:0007669"/>
    <property type="project" value="TreeGrafter"/>
</dbReference>
<evidence type="ECO:0000256" key="2">
    <source>
        <dbReference type="PROSITE-ProRule" id="PRU00335"/>
    </source>
</evidence>
<dbReference type="GO" id="GO:0000976">
    <property type="term" value="F:transcription cis-regulatory region binding"/>
    <property type="evidence" value="ECO:0007669"/>
    <property type="project" value="TreeGrafter"/>
</dbReference>
<name>A0A3D9Z1M0_9HYPH</name>
<dbReference type="PANTHER" id="PTHR30055:SF226">
    <property type="entry name" value="HTH-TYPE TRANSCRIPTIONAL REGULATOR PKSA"/>
    <property type="match status" value="1"/>
</dbReference>
<keyword evidence="6" id="KW-1185">Reference proteome</keyword>
<dbReference type="PRINTS" id="PR00455">
    <property type="entry name" value="HTHTETR"/>
</dbReference>
<dbReference type="Gene3D" id="1.10.357.10">
    <property type="entry name" value="Tetracycline Repressor, domain 2"/>
    <property type="match status" value="1"/>
</dbReference>
<organism evidence="5 6">
    <name type="scientific">Methylovirgula ligni</name>
    <dbReference type="NCBI Taxonomy" id="569860"/>
    <lineage>
        <taxon>Bacteria</taxon>
        <taxon>Pseudomonadati</taxon>
        <taxon>Pseudomonadota</taxon>
        <taxon>Alphaproteobacteria</taxon>
        <taxon>Hyphomicrobiales</taxon>
        <taxon>Beijerinckiaceae</taxon>
        <taxon>Methylovirgula</taxon>
    </lineage>
</organism>
<sequence length="208" mass="22459">MASGNARAQASGQASRPRAPQRERGRVRVSALLAAAAALFAEKGYEATTMTEIAARAGASIGTLYLFFPSKDVLAQTILSETAEDLSAQLDALHARTAGLSAVAIADALFAEIGSFLAKNPVYSILLDLPGHERWRRPVRARRRQQIAALFAEARPALAAEKAERLAVIVPQLMRIALTLDARDKLRDGILEELRLMLRHHLTAASAE</sequence>
<dbReference type="PROSITE" id="PS01081">
    <property type="entry name" value="HTH_TETR_1"/>
    <property type="match status" value="1"/>
</dbReference>
<protein>
    <submittedName>
        <fullName evidence="5">TetR family transcriptional regulator</fullName>
    </submittedName>
</protein>
<dbReference type="AlphaFoldDB" id="A0A3D9Z1M0"/>
<feature type="DNA-binding region" description="H-T-H motif" evidence="2">
    <location>
        <begin position="49"/>
        <end position="68"/>
    </location>
</feature>
<reference evidence="5 6" key="1">
    <citation type="submission" date="2018-08" db="EMBL/GenBank/DDBJ databases">
        <title>Genomic Encyclopedia of Type Strains, Phase IV (KMG-IV): sequencing the most valuable type-strain genomes for metagenomic binning, comparative biology and taxonomic classification.</title>
        <authorList>
            <person name="Goeker M."/>
        </authorList>
    </citation>
    <scope>NUCLEOTIDE SEQUENCE [LARGE SCALE GENOMIC DNA]</scope>
    <source>
        <strain evidence="5 6">BW863</strain>
    </source>
</reference>
<evidence type="ECO:0000256" key="1">
    <source>
        <dbReference type="ARBA" id="ARBA00023125"/>
    </source>
</evidence>
<dbReference type="InterPro" id="IPR023772">
    <property type="entry name" value="DNA-bd_HTH_TetR-type_CS"/>
</dbReference>
<keyword evidence="1 2" id="KW-0238">DNA-binding</keyword>
<proteinExistence type="predicted"/>